<evidence type="ECO:0000256" key="1">
    <source>
        <dbReference type="SAM" id="Phobius"/>
    </source>
</evidence>
<dbReference type="AlphaFoldDB" id="A0A8C1C7Q0"/>
<dbReference type="SUPFAM" id="SSF48726">
    <property type="entry name" value="Immunoglobulin"/>
    <property type="match status" value="2"/>
</dbReference>
<evidence type="ECO:0000313" key="5">
    <source>
        <dbReference type="Proteomes" id="UP001108240"/>
    </source>
</evidence>
<dbReference type="InterPro" id="IPR003599">
    <property type="entry name" value="Ig_sub"/>
</dbReference>
<feature type="domain" description="Immunoglobulin" evidence="3">
    <location>
        <begin position="25"/>
        <end position="126"/>
    </location>
</feature>
<accession>A0A9J7ZGP6</accession>
<keyword evidence="5" id="KW-1185">Reference proteome</keyword>
<dbReference type="PANTHER" id="PTHR21063:SF4">
    <property type="entry name" value="CD48 ANTIGEN-RELATED"/>
    <property type="match status" value="1"/>
</dbReference>
<keyword evidence="1" id="KW-0472">Membrane</keyword>
<feature type="transmembrane region" description="Helical" evidence="1">
    <location>
        <begin position="250"/>
        <end position="268"/>
    </location>
</feature>
<dbReference type="GeneTree" id="ENSGT01050000244806"/>
<dbReference type="InterPro" id="IPR013783">
    <property type="entry name" value="Ig-like_fold"/>
</dbReference>
<dbReference type="Gene3D" id="2.60.40.10">
    <property type="entry name" value="Immunoglobulins"/>
    <property type="match status" value="2"/>
</dbReference>
<dbReference type="FunFam" id="2.60.40.10:FF:002431">
    <property type="entry name" value="Si:ch211-222k6.3"/>
    <property type="match status" value="2"/>
</dbReference>
<organism evidence="4 5">
    <name type="scientific">Cyprinus carpio carpio</name>
    <dbReference type="NCBI Taxonomy" id="630221"/>
    <lineage>
        <taxon>Eukaryota</taxon>
        <taxon>Metazoa</taxon>
        <taxon>Chordata</taxon>
        <taxon>Craniata</taxon>
        <taxon>Vertebrata</taxon>
        <taxon>Euteleostomi</taxon>
        <taxon>Actinopterygii</taxon>
        <taxon>Neopterygii</taxon>
        <taxon>Teleostei</taxon>
        <taxon>Ostariophysi</taxon>
        <taxon>Cypriniformes</taxon>
        <taxon>Cyprinidae</taxon>
        <taxon>Cyprininae</taxon>
        <taxon>Cyprinus</taxon>
    </lineage>
</organism>
<dbReference type="Proteomes" id="UP001108240">
    <property type="component" value="Unplaced"/>
</dbReference>
<sequence>MFHTFAFCSLCCWNLVGVFGDTDTVKSVSVKEGDSVTLQINVTEIQTDDKIDWKFGTNKILIVKIRAKTSKIFDGPDGRFRDRLKLDHQTGSLIITNTRTTDSGLYEVKISSSSSEDTHRFNVTVNGVFGDTDTVKSVSVKEGDSVTLQINVTEIQTDDKIDWKFGTNKILIVKIRAKTSKIFDGPDGRFRDRLKLDHQTGSLIITDTRTTDSGLYEVKISSNRSEDTHRFNVTVNDFTFCQVPEAVTRLVISALVGVAAAFIVVYDITSRKAEQEKTAQTSSSSSSSVPHR</sequence>
<keyword evidence="1" id="KW-0812">Transmembrane</keyword>
<evidence type="ECO:0000259" key="3">
    <source>
        <dbReference type="SMART" id="SM00409"/>
    </source>
</evidence>
<dbReference type="Ensembl" id="ENSCCRT00000048332.2">
    <property type="protein sequence ID" value="ENSCCRP00000044577.2"/>
    <property type="gene ID" value="ENSCCRG00000058964.1"/>
</dbReference>
<evidence type="ECO:0000313" key="4">
    <source>
        <dbReference type="Ensembl" id="ENSCCRP00000044577.2"/>
    </source>
</evidence>
<dbReference type="Ensembl" id="ENSCCRT00000146408.1">
    <property type="protein sequence ID" value="ENSCCRP00000130418.1"/>
    <property type="gene ID" value="ENSCCRG00000058964.1"/>
</dbReference>
<proteinExistence type="predicted"/>
<dbReference type="SMART" id="SM00409">
    <property type="entry name" value="IG"/>
    <property type="match status" value="2"/>
</dbReference>
<evidence type="ECO:0000256" key="2">
    <source>
        <dbReference type="SAM" id="SignalP"/>
    </source>
</evidence>
<dbReference type="Pfam" id="PF07686">
    <property type="entry name" value="V-set"/>
    <property type="match status" value="2"/>
</dbReference>
<dbReference type="InterPro" id="IPR013106">
    <property type="entry name" value="Ig_V-set"/>
</dbReference>
<feature type="signal peptide" evidence="2">
    <location>
        <begin position="1"/>
        <end position="20"/>
    </location>
</feature>
<keyword evidence="2" id="KW-0732">Signal</keyword>
<feature type="chain" id="PRO_5044674943" description="Immunoglobulin domain-containing protein" evidence="2">
    <location>
        <begin position="21"/>
        <end position="292"/>
    </location>
</feature>
<name>A0A8C1C7Q0_CYPCA</name>
<protein>
    <recommendedName>
        <fullName evidence="3">Immunoglobulin domain-containing protein</fullName>
    </recommendedName>
</protein>
<accession>A0A8C1C7Q0</accession>
<feature type="domain" description="Immunoglobulin" evidence="3">
    <location>
        <begin position="135"/>
        <end position="236"/>
    </location>
</feature>
<dbReference type="PANTHER" id="PTHR21063">
    <property type="entry name" value="LFA-3"/>
    <property type="match status" value="1"/>
</dbReference>
<reference evidence="4" key="1">
    <citation type="submission" date="2025-05" db="UniProtKB">
        <authorList>
            <consortium name="Ensembl"/>
        </authorList>
    </citation>
    <scope>IDENTIFICATION</scope>
</reference>
<dbReference type="OMA" id="TELHEDD"/>
<dbReference type="InterPro" id="IPR036179">
    <property type="entry name" value="Ig-like_dom_sf"/>
</dbReference>
<keyword evidence="1" id="KW-1133">Transmembrane helix</keyword>